<name>A0A545SPD8_9RHOB</name>
<keyword evidence="1" id="KW-1133">Transmembrane helix</keyword>
<keyword evidence="3" id="KW-1185">Reference proteome</keyword>
<accession>A0A545SPD8</accession>
<gene>
    <name evidence="2" type="ORF">FIL88_12175</name>
</gene>
<dbReference type="Proteomes" id="UP000315816">
    <property type="component" value="Unassembled WGS sequence"/>
</dbReference>
<proteinExistence type="predicted"/>
<feature type="transmembrane region" description="Helical" evidence="1">
    <location>
        <begin position="194"/>
        <end position="215"/>
    </location>
</feature>
<comment type="caution">
    <text evidence="2">The sequence shown here is derived from an EMBL/GenBank/DDBJ whole genome shotgun (WGS) entry which is preliminary data.</text>
</comment>
<organism evidence="2 3">
    <name type="scientific">Aliiroseovarius halocynthiae</name>
    <dbReference type="NCBI Taxonomy" id="985055"/>
    <lineage>
        <taxon>Bacteria</taxon>
        <taxon>Pseudomonadati</taxon>
        <taxon>Pseudomonadota</taxon>
        <taxon>Alphaproteobacteria</taxon>
        <taxon>Rhodobacterales</taxon>
        <taxon>Paracoccaceae</taxon>
        <taxon>Aliiroseovarius</taxon>
    </lineage>
</organism>
<dbReference type="EMBL" id="VICH01000008">
    <property type="protein sequence ID" value="TQV66845.1"/>
    <property type="molecule type" value="Genomic_DNA"/>
</dbReference>
<evidence type="ECO:0000313" key="3">
    <source>
        <dbReference type="Proteomes" id="UP000315816"/>
    </source>
</evidence>
<dbReference type="RefSeq" id="WP_142854142.1">
    <property type="nucleotide sequence ID" value="NZ_FXWW01000004.1"/>
</dbReference>
<dbReference type="OrthoDB" id="5948290at2"/>
<reference evidence="2 3" key="1">
    <citation type="submission" date="2019-06" db="EMBL/GenBank/DDBJ databases">
        <title>A novel species of marine bacteria.</title>
        <authorList>
            <person name="Wang Y."/>
        </authorList>
    </citation>
    <scope>NUCLEOTIDE SEQUENCE [LARGE SCALE GENOMIC DNA]</scope>
    <source>
        <strain evidence="2 3">MA1-10</strain>
    </source>
</reference>
<evidence type="ECO:0000313" key="2">
    <source>
        <dbReference type="EMBL" id="TQV66845.1"/>
    </source>
</evidence>
<keyword evidence="1" id="KW-0812">Transmembrane</keyword>
<protein>
    <submittedName>
        <fullName evidence="2">Uncharacterized protein</fullName>
    </submittedName>
</protein>
<sequence>MGYRGDYIATPRTPEDVALALDLILLGPADDPSNASAWIGRLKNGWTVFVPDCEGYCDLMRNALRGMSEDVDVLACSVNETVMFAEATGYHKGLKHWHVSYTSDVEQNEEPLVEEGLLPASAAALKSALRAETAPSEGDDLFEYPIRIFESETGYCYDAIYDLDAFETLQHVQLDSDVDAHTGLLNRLIARHPLLVLLLGFLLVVVFGVFLSIAAENVLDPLISFVLGDWADVCLSNCADD</sequence>
<evidence type="ECO:0000256" key="1">
    <source>
        <dbReference type="SAM" id="Phobius"/>
    </source>
</evidence>
<dbReference type="AlphaFoldDB" id="A0A545SPD8"/>
<keyword evidence="1" id="KW-0472">Membrane</keyword>